<dbReference type="InterPro" id="IPR001478">
    <property type="entry name" value="PDZ"/>
</dbReference>
<feature type="region of interest" description="Disordered" evidence="3">
    <location>
        <begin position="40"/>
        <end position="68"/>
    </location>
</feature>
<dbReference type="InterPro" id="IPR009003">
    <property type="entry name" value="Peptidase_S1_PA"/>
</dbReference>
<feature type="domain" description="PDZ" evidence="4">
    <location>
        <begin position="271"/>
        <end position="339"/>
    </location>
</feature>
<dbReference type="Proteomes" id="UP001164693">
    <property type="component" value="Chromosome"/>
</dbReference>
<evidence type="ECO:0000256" key="3">
    <source>
        <dbReference type="SAM" id="MobiDB-lite"/>
    </source>
</evidence>
<evidence type="ECO:0000256" key="2">
    <source>
        <dbReference type="ARBA" id="ARBA00022801"/>
    </source>
</evidence>
<accession>A0ABY7K235</accession>
<keyword evidence="6" id="KW-1185">Reference proteome</keyword>
<dbReference type="Pfam" id="PF13365">
    <property type="entry name" value="Trypsin_2"/>
    <property type="match status" value="1"/>
</dbReference>
<protein>
    <submittedName>
        <fullName evidence="5">S1C family serine protease</fullName>
    </submittedName>
</protein>
<dbReference type="PANTHER" id="PTHR43343:SF3">
    <property type="entry name" value="PROTEASE DO-LIKE 8, CHLOROPLASTIC"/>
    <property type="match status" value="1"/>
</dbReference>
<dbReference type="InterPro" id="IPR036034">
    <property type="entry name" value="PDZ_sf"/>
</dbReference>
<evidence type="ECO:0000313" key="6">
    <source>
        <dbReference type="Proteomes" id="UP001164693"/>
    </source>
</evidence>
<name>A0ABY7K235_9ACTN</name>
<dbReference type="InterPro" id="IPR001940">
    <property type="entry name" value="Peptidase_S1C"/>
</dbReference>
<dbReference type="SUPFAM" id="SSF50494">
    <property type="entry name" value="Trypsin-like serine proteases"/>
    <property type="match status" value="1"/>
</dbReference>
<dbReference type="PROSITE" id="PS50106">
    <property type="entry name" value="PDZ"/>
    <property type="match status" value="1"/>
</dbReference>
<evidence type="ECO:0000259" key="4">
    <source>
        <dbReference type="PROSITE" id="PS50106"/>
    </source>
</evidence>
<dbReference type="PRINTS" id="PR00834">
    <property type="entry name" value="PROTEASES2C"/>
</dbReference>
<gene>
    <name evidence="5" type="ORF">M6B22_03970</name>
</gene>
<dbReference type="SMART" id="SM00228">
    <property type="entry name" value="PDZ"/>
    <property type="match status" value="1"/>
</dbReference>
<proteinExistence type="predicted"/>
<reference evidence="5" key="1">
    <citation type="submission" date="2022-05" db="EMBL/GenBank/DDBJ databases">
        <title>Jatrophihabitans sp. SB3-54 whole genome sequence.</title>
        <authorList>
            <person name="Suh M.K."/>
            <person name="Eom M.K."/>
            <person name="Kim J.S."/>
            <person name="Kim H.S."/>
            <person name="Do H.E."/>
            <person name="Shin Y.K."/>
            <person name="Lee J.-S."/>
        </authorList>
    </citation>
    <scope>NUCLEOTIDE SEQUENCE</scope>
    <source>
        <strain evidence="5">SB3-54</strain>
    </source>
</reference>
<dbReference type="PANTHER" id="PTHR43343">
    <property type="entry name" value="PEPTIDASE S12"/>
    <property type="match status" value="1"/>
</dbReference>
<organism evidence="5 6">
    <name type="scientific">Jatrophihabitans cynanchi</name>
    <dbReference type="NCBI Taxonomy" id="2944128"/>
    <lineage>
        <taxon>Bacteria</taxon>
        <taxon>Bacillati</taxon>
        <taxon>Actinomycetota</taxon>
        <taxon>Actinomycetes</taxon>
        <taxon>Jatrophihabitantales</taxon>
        <taxon>Jatrophihabitantaceae</taxon>
        <taxon>Jatrophihabitans</taxon>
    </lineage>
</organism>
<dbReference type="RefSeq" id="WP_269444477.1">
    <property type="nucleotide sequence ID" value="NZ_CP097463.1"/>
</dbReference>
<dbReference type="InterPro" id="IPR051201">
    <property type="entry name" value="Chloro_Bact_Ser_Proteases"/>
</dbReference>
<dbReference type="Pfam" id="PF13180">
    <property type="entry name" value="PDZ_2"/>
    <property type="match status" value="1"/>
</dbReference>
<dbReference type="SUPFAM" id="SSF50156">
    <property type="entry name" value="PDZ domain-like"/>
    <property type="match status" value="1"/>
</dbReference>
<feature type="compositionally biased region" description="Gly residues" evidence="3">
    <location>
        <begin position="51"/>
        <end position="64"/>
    </location>
</feature>
<evidence type="ECO:0000313" key="5">
    <source>
        <dbReference type="EMBL" id="WAX57928.1"/>
    </source>
</evidence>
<dbReference type="GO" id="GO:0006508">
    <property type="term" value="P:proteolysis"/>
    <property type="evidence" value="ECO:0007669"/>
    <property type="project" value="UniProtKB-KW"/>
</dbReference>
<dbReference type="EMBL" id="CP097463">
    <property type="protein sequence ID" value="WAX57928.1"/>
    <property type="molecule type" value="Genomic_DNA"/>
</dbReference>
<evidence type="ECO:0000256" key="1">
    <source>
        <dbReference type="ARBA" id="ARBA00022670"/>
    </source>
</evidence>
<dbReference type="Gene3D" id="2.40.10.120">
    <property type="match status" value="1"/>
</dbReference>
<dbReference type="Gene3D" id="2.30.42.10">
    <property type="match status" value="1"/>
</dbReference>
<dbReference type="GO" id="GO:0008233">
    <property type="term" value="F:peptidase activity"/>
    <property type="evidence" value="ECO:0007669"/>
    <property type="project" value="UniProtKB-KW"/>
</dbReference>
<keyword evidence="1 5" id="KW-0645">Protease</keyword>
<sequence length="380" mass="36571">MNRTPVIAGVTALAVAGLGIGLAANGARVVTGTGTLAQQTTPASVLPRWGGDTGGQGGANGPGGAPAQSTTAAATAAQQVGVVDIDTVLGYQNAEAAGTGMVLTASGEILTNNHVIQGATSITVTVVSTGRTYRAGVVGTDPSEDIAVLRLTGASGLQPARLGDSSAVAVGDAITGVGNAGGAGGTPSAAAGTVTALDQAITASDESGANAEKLTGLIEVDAQIRAGDSGGPLYDAAGEIIGMDTAAQTARRQTVAGYAIPIDPARSIAATIESATASTGTVHLGYPAFLGVSVAPDGTASGAARGASVAGVLDGTPAAEAGLAAGDVITSVGGVAVTSADSLATALHRHRPADSVRLRWTDTSGQSHRASVVLTRGPAD</sequence>
<keyword evidence="2" id="KW-0378">Hydrolase</keyword>